<dbReference type="Gene3D" id="1.25.40.10">
    <property type="entry name" value="Tetratricopeptide repeat domain"/>
    <property type="match status" value="1"/>
</dbReference>
<dbReference type="SMART" id="SM00671">
    <property type="entry name" value="SEL1"/>
    <property type="match status" value="1"/>
</dbReference>
<dbReference type="GO" id="GO:0008933">
    <property type="term" value="F:peptidoglycan lytic transglycosylase activity"/>
    <property type="evidence" value="ECO:0007669"/>
    <property type="project" value="InterPro"/>
</dbReference>
<dbReference type="GO" id="GO:0016020">
    <property type="term" value="C:membrane"/>
    <property type="evidence" value="ECO:0007669"/>
    <property type="project" value="InterPro"/>
</dbReference>
<dbReference type="Pfam" id="PF01464">
    <property type="entry name" value="SLT"/>
    <property type="match status" value="1"/>
</dbReference>
<comment type="caution">
    <text evidence="3">The sequence shown here is derived from an EMBL/GenBank/DDBJ whole genome shotgun (WGS) entry which is preliminary data.</text>
</comment>
<dbReference type="PROSITE" id="PS00922">
    <property type="entry name" value="TRANSGLYCOSYLASE"/>
    <property type="match status" value="1"/>
</dbReference>
<gene>
    <name evidence="3" type="ORF">HUK38_13000</name>
</gene>
<dbReference type="InterPro" id="IPR008258">
    <property type="entry name" value="Transglycosylase_SLT_dom_1"/>
</dbReference>
<dbReference type="SUPFAM" id="SSF81901">
    <property type="entry name" value="HCP-like"/>
    <property type="match status" value="1"/>
</dbReference>
<accession>A0A839HE27</accession>
<dbReference type="GO" id="GO:0000270">
    <property type="term" value="P:peptidoglycan metabolic process"/>
    <property type="evidence" value="ECO:0007669"/>
    <property type="project" value="InterPro"/>
</dbReference>
<sequence>MQHHFIWFLTGLLASWSIVINNPVVAAEARGLPIALWRQAPPSYKISPPVRQPSRSNDIETTLLTYCRAAARGQASAYYELGWLYFSGHGVARHPERAAGWLTRAAAAGDHQAKHLLKLLVGIQPQADTTCERLLYPPPLPTIPRITAAPERVVQIETLVRTFAPHFNLHPELVMAVIAIESNFNPRAESPAGAQGLMQLMPATAARFGVTDVWDAKSNLIGGMMYLSWLLRRYHGAIELALAAYNAGEGAVDQYAGIPPYTETRNYVARITRQFNQVTGGASALIKPGRAPSPLQ</sequence>
<protein>
    <submittedName>
        <fullName evidence="3">Transglycosylase SLT domain-containing protein</fullName>
    </submittedName>
</protein>
<dbReference type="PANTHER" id="PTHR37423">
    <property type="entry name" value="SOLUBLE LYTIC MUREIN TRANSGLYCOSYLASE-RELATED"/>
    <property type="match status" value="1"/>
</dbReference>
<dbReference type="InterPro" id="IPR006597">
    <property type="entry name" value="Sel1-like"/>
</dbReference>
<dbReference type="InterPro" id="IPR011990">
    <property type="entry name" value="TPR-like_helical_dom_sf"/>
</dbReference>
<dbReference type="Gene3D" id="1.10.530.10">
    <property type="match status" value="1"/>
</dbReference>
<evidence type="ECO:0000313" key="3">
    <source>
        <dbReference type="EMBL" id="MBB1127133.1"/>
    </source>
</evidence>
<keyword evidence="4" id="KW-1185">Reference proteome</keyword>
<dbReference type="SUPFAM" id="SSF53955">
    <property type="entry name" value="Lysozyme-like"/>
    <property type="match status" value="1"/>
</dbReference>
<dbReference type="PANTHER" id="PTHR37423:SF2">
    <property type="entry name" value="MEMBRANE-BOUND LYTIC MUREIN TRANSGLYCOSYLASE C"/>
    <property type="match status" value="1"/>
</dbReference>
<dbReference type="AlphaFoldDB" id="A0A839HE27"/>
<dbReference type="RefSeq" id="WP_182584760.1">
    <property type="nucleotide sequence ID" value="NZ_JABVCQ010000037.1"/>
</dbReference>
<dbReference type="CDD" id="cd00254">
    <property type="entry name" value="LT-like"/>
    <property type="match status" value="1"/>
</dbReference>
<organism evidence="3 4">
    <name type="scientific">Thiospirillum jenense</name>
    <dbReference type="NCBI Taxonomy" id="1653858"/>
    <lineage>
        <taxon>Bacteria</taxon>
        <taxon>Pseudomonadati</taxon>
        <taxon>Pseudomonadota</taxon>
        <taxon>Gammaproteobacteria</taxon>
        <taxon>Chromatiales</taxon>
        <taxon>Chromatiaceae</taxon>
        <taxon>Thiospirillum</taxon>
    </lineage>
</organism>
<dbReference type="InterPro" id="IPR023346">
    <property type="entry name" value="Lysozyme-like_dom_sf"/>
</dbReference>
<reference evidence="3 4" key="1">
    <citation type="journal article" date="2020" name="Arch. Microbiol.">
        <title>The genome sequence of the giant phototrophic gammaproteobacterium Thiospirillum jenense gives insight into its physiological properties and phylogenetic relationships.</title>
        <authorList>
            <person name="Imhoff J.F."/>
            <person name="Meyer T.E."/>
            <person name="Kyndt J.A."/>
        </authorList>
    </citation>
    <scope>NUCLEOTIDE SEQUENCE [LARGE SCALE GENOMIC DNA]</scope>
    <source>
        <strain evidence="3 4">DSM 216</strain>
    </source>
</reference>
<name>A0A839HE27_9GAMM</name>
<feature type="domain" description="Transglycosylase SLT" evidence="2">
    <location>
        <begin position="166"/>
        <end position="260"/>
    </location>
</feature>
<dbReference type="InterPro" id="IPR000189">
    <property type="entry name" value="Transglyc_AS"/>
</dbReference>
<dbReference type="EMBL" id="JABVCQ010000037">
    <property type="protein sequence ID" value="MBB1127133.1"/>
    <property type="molecule type" value="Genomic_DNA"/>
</dbReference>
<evidence type="ECO:0000259" key="2">
    <source>
        <dbReference type="Pfam" id="PF01464"/>
    </source>
</evidence>
<comment type="similarity">
    <text evidence="1">Belongs to the transglycosylase Slt family.</text>
</comment>
<evidence type="ECO:0000256" key="1">
    <source>
        <dbReference type="ARBA" id="ARBA00007734"/>
    </source>
</evidence>
<evidence type="ECO:0000313" key="4">
    <source>
        <dbReference type="Proteomes" id="UP000548632"/>
    </source>
</evidence>
<dbReference type="Proteomes" id="UP000548632">
    <property type="component" value="Unassembled WGS sequence"/>
</dbReference>
<proteinExistence type="inferred from homology"/>